<comment type="caution">
    <text evidence="1">The sequence shown here is derived from an EMBL/GenBank/DDBJ whole genome shotgun (WGS) entry which is preliminary data.</text>
</comment>
<organism evidence="1 2">
    <name type="scientific">Bacteroides fragilis</name>
    <dbReference type="NCBI Taxonomy" id="817"/>
    <lineage>
        <taxon>Bacteria</taxon>
        <taxon>Pseudomonadati</taxon>
        <taxon>Bacteroidota</taxon>
        <taxon>Bacteroidia</taxon>
        <taxon>Bacteroidales</taxon>
        <taxon>Bacteroidaceae</taxon>
        <taxon>Bacteroides</taxon>
    </lineage>
</organism>
<evidence type="ECO:0000313" key="1">
    <source>
        <dbReference type="EMBL" id="PJY69787.1"/>
    </source>
</evidence>
<accession>A0A2M9V1I8</accession>
<dbReference type="Proteomes" id="UP000231846">
    <property type="component" value="Unassembled WGS sequence"/>
</dbReference>
<reference evidence="1 2" key="1">
    <citation type="journal article" date="2017" name="MBio">
        <title>Gut Symbiont Bacteroides fragilis Secretes a Eukaryotic-Like Ubiquitin Protein That Mediates Intraspecies Antagonism.</title>
        <authorList>
            <person name="Chatzidaki-Livanis M."/>
            <person name="Coyne M.J."/>
            <person name="Roelofs K.G."/>
            <person name="Gentyala R.R."/>
            <person name="Caldwell J.M."/>
            <person name="Comstock L.E."/>
        </authorList>
    </citation>
    <scope>NUCLEOTIDE SEQUENCE [LARGE SCALE GENOMIC DNA]</scope>
    <source>
        <strain evidence="1 2">12905</strain>
    </source>
</reference>
<sequence length="317" mass="37331">MNCRFIYSYLKDVLVREPLFRLRYYRLMTKKVIPCIVFMADGRMPHGGMFDRFKGIVTTYGLAKQKGIPFKIHWICPFNLSEYLIPNEVNWIIDDSDVIFSLFKSRPLIVYGESSNPKRLWTLNVLKQVHVYYGADSLEKMNKLYFANYEWGVLFKELFSPSQRLRSVIDAYKEKLNNKYISIHFRFQNLLGDKNEIYDNKVLSKKDQERLIQKCKASIDRILKDNEGYNVFVASDSDTFLSLLKSEFKLLTTDGKSVHIDNIPVMEESDIIKSFVDFYLISESSYVYSVKLDDMYSSAFPHYAAKINNRPFKRIEK</sequence>
<proteinExistence type="predicted"/>
<protein>
    <submittedName>
        <fullName evidence="1">Uncharacterized protein</fullName>
    </submittedName>
</protein>
<evidence type="ECO:0000313" key="2">
    <source>
        <dbReference type="Proteomes" id="UP000231846"/>
    </source>
</evidence>
<dbReference type="AlphaFoldDB" id="A0A2M9V1I8"/>
<dbReference type="EMBL" id="PDCW01000056">
    <property type="protein sequence ID" value="PJY69787.1"/>
    <property type="molecule type" value="Genomic_DNA"/>
</dbReference>
<gene>
    <name evidence="1" type="ORF">CQW34_04299</name>
</gene>
<name>A0A2M9V1I8_BACFG</name>
<dbReference type="Gene3D" id="3.40.50.11350">
    <property type="match status" value="1"/>
</dbReference>